<comment type="similarity">
    <text evidence="3">Belongs to the MEIOB family.</text>
</comment>
<reference evidence="5 6" key="1">
    <citation type="submission" date="2018-04" db="EMBL/GenBank/DDBJ databases">
        <title>The genome of golden apple snail Pomacea canaliculata provides insight into stress tolerance and invasive adaptation.</title>
        <authorList>
            <person name="Liu C."/>
            <person name="Liu B."/>
            <person name="Ren Y."/>
            <person name="Zhang Y."/>
            <person name="Wang H."/>
            <person name="Li S."/>
            <person name="Jiang F."/>
            <person name="Yin L."/>
            <person name="Zhang G."/>
            <person name="Qian W."/>
            <person name="Fan W."/>
        </authorList>
    </citation>
    <scope>NUCLEOTIDE SEQUENCE [LARGE SCALE GENOMIC DNA]</scope>
    <source>
        <strain evidence="5">SZHN2017</strain>
        <tissue evidence="5">Muscle</tissue>
    </source>
</reference>
<keyword evidence="2" id="KW-0469">Meiosis</keyword>
<name>A0A2T7PZI8_POMCA</name>
<dbReference type="GO" id="GO:0008310">
    <property type="term" value="F:single-stranded DNA 3'-5' DNA exonuclease activity"/>
    <property type="evidence" value="ECO:0007669"/>
    <property type="project" value="TreeGrafter"/>
</dbReference>
<dbReference type="EMBL" id="PZQS01000001">
    <property type="protein sequence ID" value="PVD38831.1"/>
    <property type="molecule type" value="Genomic_DNA"/>
</dbReference>
<evidence type="ECO:0000313" key="5">
    <source>
        <dbReference type="EMBL" id="PVD38831.1"/>
    </source>
</evidence>
<protein>
    <recommendedName>
        <fullName evidence="4">MEIOB-like N-terminal domain-containing protein</fullName>
    </recommendedName>
</protein>
<evidence type="ECO:0000256" key="3">
    <source>
        <dbReference type="ARBA" id="ARBA00038329"/>
    </source>
</evidence>
<dbReference type="GO" id="GO:0003697">
    <property type="term" value="F:single-stranded DNA binding"/>
    <property type="evidence" value="ECO:0007669"/>
    <property type="project" value="TreeGrafter"/>
</dbReference>
<dbReference type="AlphaFoldDB" id="A0A2T7PZI8"/>
<dbReference type="OrthoDB" id="9937820at2759"/>
<dbReference type="Pfam" id="PF24903">
    <property type="entry name" value="OB_MEIOB_N"/>
    <property type="match status" value="1"/>
</dbReference>
<feature type="domain" description="MEIOB-like N-terminal" evidence="4">
    <location>
        <begin position="52"/>
        <end position="188"/>
    </location>
</feature>
<dbReference type="InterPro" id="IPR056880">
    <property type="entry name" value="OB_MEIOB_N"/>
</dbReference>
<evidence type="ECO:0000313" key="6">
    <source>
        <dbReference type="Proteomes" id="UP000245119"/>
    </source>
</evidence>
<evidence type="ECO:0000259" key="4">
    <source>
        <dbReference type="Pfam" id="PF24903"/>
    </source>
</evidence>
<gene>
    <name evidence="5" type="ORF">C0Q70_01455</name>
</gene>
<dbReference type="Proteomes" id="UP000245119">
    <property type="component" value="Linkage Group LG1"/>
</dbReference>
<proteinExistence type="inferred from homology"/>
<sequence length="381" mass="42954">MAWQGRFDDIGQYGEGDKTGKSFKNLANTSQRQNQRFDTVSTSTKHEVPASEQIKRLCDIKADTISVTVTGIIIAKEPQRSFLSKKNIGSERHLISFIVRDSPSYFVNVTCWGGFEFIHHIATSFKVGDIVQIKSAQVQAKASNQSDEKFKPWTPVPFQLSVSENHGSIDSYAGWDIQSYRNFLTIPTRSSNNYYALEDINISGGTLQDQHVNILACSQKGYVGQVRFLTTKMGKQTKKCEIILFDKTCPAFSLDLWDHHVDTAFQWIPYDTVIFAADIKITYNNFKSSLVASADCKTIFTTNPDTREARCLRQFLRTQDAGMDIDFDLPMHDVDPDVNSINEVFTVQQVKMKQVALSRDSSTVPHYGVMFAVLTTFDIDG</sequence>
<dbReference type="GO" id="GO:0000712">
    <property type="term" value="P:resolution of meiotic recombination intermediates"/>
    <property type="evidence" value="ECO:0007669"/>
    <property type="project" value="TreeGrafter"/>
</dbReference>
<dbReference type="InterPro" id="IPR012340">
    <property type="entry name" value="NA-bd_OB-fold"/>
</dbReference>
<dbReference type="SUPFAM" id="SSF50249">
    <property type="entry name" value="Nucleic acid-binding proteins"/>
    <property type="match status" value="2"/>
</dbReference>
<evidence type="ECO:0000256" key="2">
    <source>
        <dbReference type="ARBA" id="ARBA00023254"/>
    </source>
</evidence>
<dbReference type="Gene3D" id="2.40.50.140">
    <property type="entry name" value="Nucleic acid-binding proteins"/>
    <property type="match status" value="2"/>
</dbReference>
<evidence type="ECO:0000256" key="1">
    <source>
        <dbReference type="ARBA" id="ARBA00023125"/>
    </source>
</evidence>
<comment type="caution">
    <text evidence="5">The sequence shown here is derived from an EMBL/GenBank/DDBJ whole genome shotgun (WGS) entry which is preliminary data.</text>
</comment>
<dbReference type="PANTHER" id="PTHR21166">
    <property type="entry name" value="CELL DIVISION CONTROL PROTEIN 24 OB DOMAIN-CONTAINING PROTEIN-RELATED"/>
    <property type="match status" value="1"/>
</dbReference>
<dbReference type="PANTHER" id="PTHR21166:SF2">
    <property type="entry name" value="CELL DIVISION CONTROL PROTEIN 24 OB DOMAIN-CONTAINING PROTEIN-RELATED"/>
    <property type="match status" value="1"/>
</dbReference>
<accession>A0A2T7PZI8</accession>
<organism evidence="5 6">
    <name type="scientific">Pomacea canaliculata</name>
    <name type="common">Golden apple snail</name>
    <dbReference type="NCBI Taxonomy" id="400727"/>
    <lineage>
        <taxon>Eukaryota</taxon>
        <taxon>Metazoa</taxon>
        <taxon>Spiralia</taxon>
        <taxon>Lophotrochozoa</taxon>
        <taxon>Mollusca</taxon>
        <taxon>Gastropoda</taxon>
        <taxon>Caenogastropoda</taxon>
        <taxon>Architaenioglossa</taxon>
        <taxon>Ampullarioidea</taxon>
        <taxon>Ampullariidae</taxon>
        <taxon>Pomacea</taxon>
    </lineage>
</organism>
<dbReference type="InterPro" id="IPR052469">
    <property type="entry name" value="MEIOB"/>
</dbReference>
<keyword evidence="1" id="KW-0238">DNA-binding</keyword>
<dbReference type="STRING" id="400727.A0A2T7PZI8"/>
<keyword evidence="6" id="KW-1185">Reference proteome</keyword>